<gene>
    <name evidence="15" type="ORF">BXY41_10215</name>
</gene>
<dbReference type="Gene3D" id="3.40.50.300">
    <property type="entry name" value="P-loop containing nucleotide triphosphate hydrolases"/>
    <property type="match status" value="1"/>
</dbReference>
<keyword evidence="5" id="KW-0547">Nucleotide-binding</keyword>
<keyword evidence="7" id="KW-0645">Protease</keyword>
<dbReference type="InterPro" id="IPR017871">
    <property type="entry name" value="ABC_transporter-like_CS"/>
</dbReference>
<dbReference type="Gene3D" id="1.20.1560.10">
    <property type="entry name" value="ABC transporter type 1, transmembrane domain"/>
    <property type="match status" value="1"/>
</dbReference>
<keyword evidence="8 15" id="KW-0067">ATP-binding</keyword>
<dbReference type="GO" id="GO:0015421">
    <property type="term" value="F:ABC-type oligopeptide transporter activity"/>
    <property type="evidence" value="ECO:0007669"/>
    <property type="project" value="TreeGrafter"/>
</dbReference>
<dbReference type="AlphaFoldDB" id="A0A2S6HWE8"/>
<proteinExistence type="predicted"/>
<dbReference type="GO" id="GO:0008234">
    <property type="term" value="F:cysteine-type peptidase activity"/>
    <property type="evidence" value="ECO:0007669"/>
    <property type="project" value="UniProtKB-KW"/>
</dbReference>
<feature type="transmembrane region" description="Helical" evidence="11">
    <location>
        <begin position="173"/>
        <end position="199"/>
    </location>
</feature>
<dbReference type="SMART" id="SM00382">
    <property type="entry name" value="AAA"/>
    <property type="match status" value="1"/>
</dbReference>
<evidence type="ECO:0000256" key="2">
    <source>
        <dbReference type="ARBA" id="ARBA00022448"/>
    </source>
</evidence>
<dbReference type="SUPFAM" id="SSF52540">
    <property type="entry name" value="P-loop containing nucleoside triphosphate hydrolases"/>
    <property type="match status" value="1"/>
</dbReference>
<dbReference type="InterPro" id="IPR039421">
    <property type="entry name" value="Type_1_exporter"/>
</dbReference>
<evidence type="ECO:0000256" key="7">
    <source>
        <dbReference type="ARBA" id="ARBA00022807"/>
    </source>
</evidence>
<dbReference type="CDD" id="cd02418">
    <property type="entry name" value="Peptidase_C39B"/>
    <property type="match status" value="1"/>
</dbReference>
<reference evidence="15 16" key="1">
    <citation type="submission" date="2018-02" db="EMBL/GenBank/DDBJ databases">
        <title>Genomic Encyclopedia of Archaeal and Bacterial Type Strains, Phase II (KMG-II): from individual species to whole genera.</title>
        <authorList>
            <person name="Goeker M."/>
        </authorList>
    </citation>
    <scope>NUCLEOTIDE SEQUENCE [LARGE SCALE GENOMIC DNA]</scope>
    <source>
        <strain evidence="15 16">DSM 3808</strain>
    </source>
</reference>
<evidence type="ECO:0000313" key="16">
    <source>
        <dbReference type="Proteomes" id="UP000237749"/>
    </source>
</evidence>
<feature type="transmembrane region" description="Helical" evidence="11">
    <location>
        <begin position="280"/>
        <end position="301"/>
    </location>
</feature>
<dbReference type="RefSeq" id="WP_104434686.1">
    <property type="nucleotide sequence ID" value="NZ_PTJA01000002.1"/>
</dbReference>
<feature type="domain" description="ABC transporter" evidence="12">
    <location>
        <begin position="482"/>
        <end position="715"/>
    </location>
</feature>
<name>A0A2S6HWE8_9FIRM</name>
<accession>A0A2S6HWE8</accession>
<dbReference type="GO" id="GO:0016887">
    <property type="term" value="F:ATP hydrolysis activity"/>
    <property type="evidence" value="ECO:0007669"/>
    <property type="project" value="InterPro"/>
</dbReference>
<evidence type="ECO:0000259" key="12">
    <source>
        <dbReference type="PROSITE" id="PS50893"/>
    </source>
</evidence>
<comment type="caution">
    <text evidence="15">The sequence shown here is derived from an EMBL/GenBank/DDBJ whole genome shotgun (WGS) entry which is preliminary data.</text>
</comment>
<feature type="domain" description="ABC transmembrane type-1" evidence="13">
    <location>
        <begin position="173"/>
        <end position="450"/>
    </location>
</feature>
<dbReference type="SUPFAM" id="SSF90123">
    <property type="entry name" value="ABC transporter transmembrane region"/>
    <property type="match status" value="1"/>
</dbReference>
<dbReference type="FunFam" id="3.40.50.300:FF:000299">
    <property type="entry name" value="ABC transporter ATP-binding protein/permease"/>
    <property type="match status" value="1"/>
</dbReference>
<dbReference type="GO" id="GO:0005886">
    <property type="term" value="C:plasma membrane"/>
    <property type="evidence" value="ECO:0007669"/>
    <property type="project" value="UniProtKB-SubCell"/>
</dbReference>
<protein>
    <submittedName>
        <fullName evidence="15">ATP-binding cassette subfamily B protein</fullName>
    </submittedName>
</protein>
<dbReference type="InterPro" id="IPR027417">
    <property type="entry name" value="P-loop_NTPase"/>
</dbReference>
<keyword evidence="2" id="KW-0813">Transport</keyword>
<dbReference type="OrthoDB" id="9760358at2"/>
<keyword evidence="10 11" id="KW-0472">Membrane</keyword>
<dbReference type="Pfam" id="PF03412">
    <property type="entry name" value="Peptidase_C39"/>
    <property type="match status" value="1"/>
</dbReference>
<dbReference type="Proteomes" id="UP000237749">
    <property type="component" value="Unassembled WGS sequence"/>
</dbReference>
<dbReference type="InterPro" id="IPR003593">
    <property type="entry name" value="AAA+_ATPase"/>
</dbReference>
<dbReference type="PROSITE" id="PS50929">
    <property type="entry name" value="ABC_TM1F"/>
    <property type="match status" value="1"/>
</dbReference>
<dbReference type="InterPro" id="IPR003439">
    <property type="entry name" value="ABC_transporter-like_ATP-bd"/>
</dbReference>
<dbReference type="Pfam" id="PF00664">
    <property type="entry name" value="ABC_membrane"/>
    <property type="match status" value="1"/>
</dbReference>
<evidence type="ECO:0000256" key="4">
    <source>
        <dbReference type="ARBA" id="ARBA00022692"/>
    </source>
</evidence>
<evidence type="ECO:0000259" key="14">
    <source>
        <dbReference type="PROSITE" id="PS50990"/>
    </source>
</evidence>
<comment type="subcellular location">
    <subcellularLocation>
        <location evidence="1">Cell membrane</location>
        <topology evidence="1">Multi-pass membrane protein</topology>
    </subcellularLocation>
</comment>
<dbReference type="Gene3D" id="3.90.70.10">
    <property type="entry name" value="Cysteine proteinases"/>
    <property type="match status" value="1"/>
</dbReference>
<feature type="domain" description="Peptidase C39" evidence="14">
    <location>
        <begin position="8"/>
        <end position="132"/>
    </location>
</feature>
<keyword evidence="4 11" id="KW-0812">Transmembrane</keyword>
<organism evidence="15 16">
    <name type="scientific">Lacrimispora xylanisolvens</name>
    <dbReference type="NCBI Taxonomy" id="384636"/>
    <lineage>
        <taxon>Bacteria</taxon>
        <taxon>Bacillati</taxon>
        <taxon>Bacillota</taxon>
        <taxon>Clostridia</taxon>
        <taxon>Lachnospirales</taxon>
        <taxon>Lachnospiraceae</taxon>
        <taxon>Lacrimispora</taxon>
    </lineage>
</organism>
<dbReference type="InterPro" id="IPR036640">
    <property type="entry name" value="ABC1_TM_sf"/>
</dbReference>
<dbReference type="PROSITE" id="PS00211">
    <property type="entry name" value="ABC_TRANSPORTER_1"/>
    <property type="match status" value="1"/>
</dbReference>
<evidence type="ECO:0000256" key="11">
    <source>
        <dbReference type="SAM" id="Phobius"/>
    </source>
</evidence>
<evidence type="ECO:0000256" key="8">
    <source>
        <dbReference type="ARBA" id="ARBA00022840"/>
    </source>
</evidence>
<keyword evidence="7" id="KW-0788">Thiol protease</keyword>
<evidence type="ECO:0000256" key="1">
    <source>
        <dbReference type="ARBA" id="ARBA00004651"/>
    </source>
</evidence>
<keyword evidence="6" id="KW-0378">Hydrolase</keyword>
<dbReference type="PANTHER" id="PTHR43394:SF1">
    <property type="entry name" value="ATP-BINDING CASSETTE SUB-FAMILY B MEMBER 10, MITOCHONDRIAL"/>
    <property type="match status" value="1"/>
</dbReference>
<evidence type="ECO:0000256" key="10">
    <source>
        <dbReference type="ARBA" id="ARBA00023136"/>
    </source>
</evidence>
<dbReference type="PROSITE" id="PS50893">
    <property type="entry name" value="ABC_TRANSPORTER_2"/>
    <property type="match status" value="1"/>
</dbReference>
<evidence type="ECO:0000313" key="15">
    <source>
        <dbReference type="EMBL" id="PPK82329.1"/>
    </source>
</evidence>
<evidence type="ECO:0000256" key="9">
    <source>
        <dbReference type="ARBA" id="ARBA00022989"/>
    </source>
</evidence>
<keyword evidence="16" id="KW-1185">Reference proteome</keyword>
<evidence type="ECO:0000256" key="5">
    <source>
        <dbReference type="ARBA" id="ARBA00022741"/>
    </source>
</evidence>
<feature type="transmembrane region" description="Helical" evidence="11">
    <location>
        <begin position="307"/>
        <end position="327"/>
    </location>
</feature>
<keyword evidence="3" id="KW-1003">Cell membrane</keyword>
<dbReference type="PROSITE" id="PS50990">
    <property type="entry name" value="PEPTIDASE_C39"/>
    <property type="match status" value="1"/>
</dbReference>
<sequence>MRYKCIKQYDSTDCASACIASIAWHYGKRVSLSKIQNYTNMDKEGININDIIQASQRLGMLASAAKKTEEFNSSEIDLPCIAHTYNENGVGHFIVIYNIKKNNLIIFDPAVGLLTVDKDSFFNSDKKEITPYIWSGILIFLKPGKDFTKHSEDTNNKKLWKLIQFQKENAVKIIILSFLSMLLSILMSFYFQIIIDVIIPKKWEYSLILITSIFIGLTVINAYLNKIRVSLSLEISKNISLKLSLDYFDHILNLPLSFHESRKSGDIISRFQDASKVQEILVTSILILPVDIMFIIIVGIILCLKSIELFILVLIMCISYVISIVIYREKYSVLNAKHMNQQSVITSHLVDSLDGIETIKVYQKQTDIFNTGKEKFIKWQNLIIQLGNAENNQAALKTVINSVGEILILCVGTFEVIHGMISLGELITYNILIRYMLMPISNIVNLQPEYYIAKVAMERLDSIMGVKKEYGLGDDLTGIQCIEMKNINFGFNSYKDVLNLAGVQIDKGKNIAIVGDNGSGKTTIAKLLMKLYLPQTGKILINNVDHLKLSLNYLRKHIGYVTQEDFIFSGSIRDNLLMGENNITEDQLVTVAKMMGVHDFVSNMPRGYDSILTERGNNISKGQRQKIALARAVLYNPDFLILDEATSNMDIISERKIIETLKNDTNITLIIITHRLNNIMDCNRIFVMDKGQIVAEGNHEALLNKSQLYRKYYENQEG</sequence>
<dbReference type="GO" id="GO:0005524">
    <property type="term" value="F:ATP binding"/>
    <property type="evidence" value="ECO:0007669"/>
    <property type="project" value="UniProtKB-KW"/>
</dbReference>
<dbReference type="EMBL" id="PTJA01000002">
    <property type="protein sequence ID" value="PPK82329.1"/>
    <property type="molecule type" value="Genomic_DNA"/>
</dbReference>
<evidence type="ECO:0000259" key="13">
    <source>
        <dbReference type="PROSITE" id="PS50929"/>
    </source>
</evidence>
<evidence type="ECO:0000256" key="6">
    <source>
        <dbReference type="ARBA" id="ARBA00022801"/>
    </source>
</evidence>
<dbReference type="InterPro" id="IPR005074">
    <property type="entry name" value="Peptidase_C39"/>
</dbReference>
<dbReference type="CDD" id="cd18570">
    <property type="entry name" value="ABC_6TM_PCAT1_LagD_like"/>
    <property type="match status" value="1"/>
</dbReference>
<evidence type="ECO:0000256" key="3">
    <source>
        <dbReference type="ARBA" id="ARBA00022475"/>
    </source>
</evidence>
<dbReference type="GO" id="GO:0006508">
    <property type="term" value="P:proteolysis"/>
    <property type="evidence" value="ECO:0007669"/>
    <property type="project" value="InterPro"/>
</dbReference>
<dbReference type="Pfam" id="PF00005">
    <property type="entry name" value="ABC_tran"/>
    <property type="match status" value="1"/>
</dbReference>
<keyword evidence="9 11" id="KW-1133">Transmembrane helix</keyword>
<dbReference type="InterPro" id="IPR011527">
    <property type="entry name" value="ABC1_TM_dom"/>
</dbReference>
<feature type="transmembrane region" description="Helical" evidence="11">
    <location>
        <begin position="205"/>
        <end position="224"/>
    </location>
</feature>
<dbReference type="PANTHER" id="PTHR43394">
    <property type="entry name" value="ATP-DEPENDENT PERMEASE MDL1, MITOCHONDRIAL"/>
    <property type="match status" value="1"/>
</dbReference>